<keyword evidence="2" id="KW-0472">Membrane</keyword>
<dbReference type="BioCyc" id="CBUR1055526:G10QW-1420-MONOMER"/>
<dbReference type="Proteomes" id="UP000003511">
    <property type="component" value="Unassembled WGS sequence"/>
</dbReference>
<dbReference type="Pfam" id="PF07769">
    <property type="entry name" value="PsiF_repeat"/>
    <property type="match status" value="1"/>
</dbReference>
<reference evidence="3 4" key="1">
    <citation type="submission" date="2011-09" db="EMBL/GenBank/DDBJ databases">
        <authorList>
            <person name="Carlier A."/>
        </authorList>
    </citation>
    <scope>NUCLEOTIDE SEQUENCE [LARGE SCALE GENOMIC DNA]</scope>
    <source>
        <strain evidence="3 4">UZHbot1</strain>
    </source>
</reference>
<feature type="region of interest" description="Disordered" evidence="1">
    <location>
        <begin position="132"/>
        <end position="153"/>
    </location>
</feature>
<dbReference type="EMBL" id="CAFE01000156">
    <property type="protein sequence ID" value="CCD38130.1"/>
    <property type="molecule type" value="Genomic_DNA"/>
</dbReference>
<protein>
    <submittedName>
        <fullName evidence="3">Phosphate starvation-inducible protein PsiF</fullName>
    </submittedName>
</protein>
<keyword evidence="2" id="KW-1133">Transmembrane helix</keyword>
<evidence type="ECO:0000256" key="2">
    <source>
        <dbReference type="SAM" id="Phobius"/>
    </source>
</evidence>
<keyword evidence="2" id="KW-0812">Transmembrane</keyword>
<evidence type="ECO:0000256" key="1">
    <source>
        <dbReference type="SAM" id="MobiDB-lite"/>
    </source>
</evidence>
<dbReference type="HOGENOM" id="CLU_1615949_0_0_4"/>
<organism evidence="3 4">
    <name type="scientific">Candidatus Paraburkholderia kirkii UZHbot1</name>
    <dbReference type="NCBI Taxonomy" id="1055526"/>
    <lineage>
        <taxon>Bacteria</taxon>
        <taxon>Pseudomonadati</taxon>
        <taxon>Pseudomonadota</taxon>
        <taxon>Betaproteobacteria</taxon>
        <taxon>Burkholderiales</taxon>
        <taxon>Burkholderiaceae</taxon>
        <taxon>Paraburkholderia</taxon>
    </lineage>
</organism>
<sequence>MVGQRRGHETSPLRWTSIGRSYFGCLARVCRANAYDQPNRGFTMKARCKARSRADATCRTHASRFSPDRTHHSYSVCHNARGGRLTRAAEATRHRKTTTIQTRERHMNIRATALIAVLSLTLGANASFAANSQQSKMTDCNQQAGDKKGDDRKTFMKSCLSNKG</sequence>
<comment type="caution">
    <text evidence="3">The sequence shown here is derived from an EMBL/GenBank/DDBJ whole genome shotgun (WGS) entry which is preliminary data.</text>
</comment>
<evidence type="ECO:0000313" key="4">
    <source>
        <dbReference type="Proteomes" id="UP000003511"/>
    </source>
</evidence>
<evidence type="ECO:0000313" key="3">
    <source>
        <dbReference type="EMBL" id="CCD38130.1"/>
    </source>
</evidence>
<gene>
    <name evidence="3" type="ORF">BKIR_c24_4072</name>
</gene>
<dbReference type="InterPro" id="IPR011690">
    <property type="entry name" value="P_starv_induced_PsiF"/>
</dbReference>
<feature type="transmembrane region" description="Helical" evidence="2">
    <location>
        <begin position="111"/>
        <end position="130"/>
    </location>
</feature>
<proteinExistence type="predicted"/>
<reference evidence="3 4" key="2">
    <citation type="submission" date="2011-10" db="EMBL/GenBank/DDBJ databases">
        <title>Draft genome sequence of Candidatus Burkholderia kirkii.</title>
        <authorList>
            <person name="Carlier A.L."/>
            <person name="Eberl L."/>
        </authorList>
    </citation>
    <scope>NUCLEOTIDE SEQUENCE [LARGE SCALE GENOMIC DNA]</scope>
    <source>
        <strain evidence="3 4">UZHbot1</strain>
    </source>
</reference>
<dbReference type="AlphaFoldDB" id="G4MAF1"/>
<name>G4MAF1_9BURK</name>
<keyword evidence="4" id="KW-1185">Reference proteome</keyword>
<accession>G4MAF1</accession>